<feature type="transmembrane region" description="Helical" evidence="7">
    <location>
        <begin position="55"/>
        <end position="76"/>
    </location>
</feature>
<reference evidence="8 9" key="1">
    <citation type="submission" date="2019-01" db="EMBL/GenBank/DDBJ databases">
        <title>A draft genome assembly of the solar-powered sea slug Elysia chlorotica.</title>
        <authorList>
            <person name="Cai H."/>
            <person name="Li Q."/>
            <person name="Fang X."/>
            <person name="Li J."/>
            <person name="Curtis N.E."/>
            <person name="Altenburger A."/>
            <person name="Shibata T."/>
            <person name="Feng M."/>
            <person name="Maeda T."/>
            <person name="Schwartz J.A."/>
            <person name="Shigenobu S."/>
            <person name="Lundholm N."/>
            <person name="Nishiyama T."/>
            <person name="Yang H."/>
            <person name="Hasebe M."/>
            <person name="Li S."/>
            <person name="Pierce S.K."/>
            <person name="Wang J."/>
        </authorList>
    </citation>
    <scope>NUCLEOTIDE SEQUENCE [LARGE SCALE GENOMIC DNA]</scope>
    <source>
        <strain evidence="8">EC2010</strain>
        <tissue evidence="8">Whole organism of an adult</tissue>
    </source>
</reference>
<evidence type="ECO:0000256" key="7">
    <source>
        <dbReference type="SAM" id="Phobius"/>
    </source>
</evidence>
<feature type="transmembrane region" description="Helical" evidence="7">
    <location>
        <begin position="372"/>
        <end position="388"/>
    </location>
</feature>
<evidence type="ECO:0000256" key="4">
    <source>
        <dbReference type="ARBA" id="ARBA00022989"/>
    </source>
</evidence>
<evidence type="ECO:0000313" key="8">
    <source>
        <dbReference type="EMBL" id="RUS82433.1"/>
    </source>
</evidence>
<keyword evidence="9" id="KW-1185">Reference proteome</keyword>
<evidence type="ECO:0000256" key="6">
    <source>
        <dbReference type="SAM" id="MobiDB-lite"/>
    </source>
</evidence>
<dbReference type="PANTHER" id="PTHR19432:SF35">
    <property type="entry name" value="SOLUTE CARRIER FAMILY 45 MEMBER 3 ISOFORM X1"/>
    <property type="match status" value="1"/>
</dbReference>
<keyword evidence="5 7" id="KW-0472">Membrane</keyword>
<feature type="region of interest" description="Disordered" evidence="6">
    <location>
        <begin position="312"/>
        <end position="348"/>
    </location>
</feature>
<evidence type="ECO:0000256" key="2">
    <source>
        <dbReference type="ARBA" id="ARBA00022448"/>
    </source>
</evidence>
<proteinExistence type="predicted"/>
<name>A0A433TLF6_ELYCH</name>
<feature type="transmembrane region" description="Helical" evidence="7">
    <location>
        <begin position="214"/>
        <end position="235"/>
    </location>
</feature>
<organism evidence="8 9">
    <name type="scientific">Elysia chlorotica</name>
    <name type="common">Eastern emerald elysia</name>
    <name type="synonym">Sea slug</name>
    <dbReference type="NCBI Taxonomy" id="188477"/>
    <lineage>
        <taxon>Eukaryota</taxon>
        <taxon>Metazoa</taxon>
        <taxon>Spiralia</taxon>
        <taxon>Lophotrochozoa</taxon>
        <taxon>Mollusca</taxon>
        <taxon>Gastropoda</taxon>
        <taxon>Heterobranchia</taxon>
        <taxon>Euthyneura</taxon>
        <taxon>Panpulmonata</taxon>
        <taxon>Sacoglossa</taxon>
        <taxon>Placobranchoidea</taxon>
        <taxon>Plakobranchidae</taxon>
        <taxon>Elysia</taxon>
    </lineage>
</organism>
<evidence type="ECO:0000313" key="9">
    <source>
        <dbReference type="Proteomes" id="UP000271974"/>
    </source>
</evidence>
<comment type="caution">
    <text evidence="8">The sequence shown here is derived from an EMBL/GenBank/DDBJ whole genome shotgun (WGS) entry which is preliminary data.</text>
</comment>
<keyword evidence="2" id="KW-0813">Transport</keyword>
<keyword evidence="4 7" id="KW-1133">Transmembrane helix</keyword>
<feature type="transmembrane region" description="Helical" evidence="7">
    <location>
        <begin position="88"/>
        <end position="109"/>
    </location>
</feature>
<keyword evidence="3 7" id="KW-0812">Transmembrane</keyword>
<dbReference type="GO" id="GO:0016020">
    <property type="term" value="C:membrane"/>
    <property type="evidence" value="ECO:0007669"/>
    <property type="project" value="UniProtKB-SubCell"/>
</dbReference>
<evidence type="ECO:0000256" key="1">
    <source>
        <dbReference type="ARBA" id="ARBA00004141"/>
    </source>
</evidence>
<feature type="compositionally biased region" description="Basic and acidic residues" evidence="6">
    <location>
        <begin position="339"/>
        <end position="348"/>
    </location>
</feature>
<dbReference type="AlphaFoldDB" id="A0A433TLF6"/>
<feature type="compositionally biased region" description="Polar residues" evidence="6">
    <location>
        <begin position="326"/>
        <end position="338"/>
    </location>
</feature>
<feature type="transmembrane region" description="Helical" evidence="7">
    <location>
        <begin position="175"/>
        <end position="193"/>
    </location>
</feature>
<comment type="subcellular location">
    <subcellularLocation>
        <location evidence="1">Membrane</location>
        <topology evidence="1">Multi-pass membrane protein</topology>
    </subcellularLocation>
</comment>
<feature type="transmembrane region" description="Helical" evidence="7">
    <location>
        <begin position="255"/>
        <end position="279"/>
    </location>
</feature>
<evidence type="ECO:0000256" key="3">
    <source>
        <dbReference type="ARBA" id="ARBA00022692"/>
    </source>
</evidence>
<feature type="transmembrane region" description="Helical" evidence="7">
    <location>
        <begin position="21"/>
        <end position="43"/>
    </location>
</feature>
<dbReference type="PANTHER" id="PTHR19432">
    <property type="entry name" value="SUGAR TRANSPORTER"/>
    <property type="match status" value="1"/>
</dbReference>
<accession>A0A433TLF6</accession>
<evidence type="ECO:0000256" key="5">
    <source>
        <dbReference type="ARBA" id="ARBA00023136"/>
    </source>
</evidence>
<dbReference type="OrthoDB" id="6148855at2759"/>
<sequence length="451" mass="49157">MTVPDKVRLAGSMMLLWQLSITSEMIGLEATIVMEVILMIANLQTLGVPVRYCSLPGTVAAIVSFFLIPCLAFVLDKWAKSKQSKAKILAFTTAIQILGSSLVLLANGLNLRMKSVLKSNDVANLTDSLLLDNMFAFNETSLADRKNLLGDVFGSITPYTVNTLQSDSVDGALPFYTYIAMIGYTLIDCGYDSSNCFLKTFVLHCAPVEYHRSLIIKLTMVSSIGGGLISILGSLDLGQIFTAGAGLDSSSAMTCLMAALTTALLLSGTLSTFACGFWWKPPLHRNESEYGTKCDEQAALVPVRDIKLKSRGNGLVKSPDRAMEPKQQSYSHSGTRISSPRDTKRDQSVDIRLDEPNHSGIQGYMQRQQKQLLINASAFFLFSSNYAFDMYLTNFSGTRVFGGDPKAPSDSQSYQRYMDGLAAGSRGVVIQYIVFAVTNCLHEQSLAAFGE</sequence>
<dbReference type="EMBL" id="RQTK01000287">
    <property type="protein sequence ID" value="RUS82433.1"/>
    <property type="molecule type" value="Genomic_DNA"/>
</dbReference>
<gene>
    <name evidence="8" type="ORF">EGW08_009821</name>
</gene>
<dbReference type="Proteomes" id="UP000271974">
    <property type="component" value="Unassembled WGS sequence"/>
</dbReference>
<protein>
    <submittedName>
        <fullName evidence="8">Uncharacterized protein</fullName>
    </submittedName>
</protein>
<dbReference type="GO" id="GO:0008506">
    <property type="term" value="F:sucrose:proton symporter activity"/>
    <property type="evidence" value="ECO:0007669"/>
    <property type="project" value="TreeGrafter"/>
</dbReference>